<dbReference type="GO" id="GO:0009881">
    <property type="term" value="F:photoreceptor activity"/>
    <property type="evidence" value="ECO:0007669"/>
    <property type="project" value="UniProtKB-KW"/>
</dbReference>
<dbReference type="GO" id="GO:0005783">
    <property type="term" value="C:endoplasmic reticulum"/>
    <property type="evidence" value="ECO:0007669"/>
    <property type="project" value="TreeGrafter"/>
</dbReference>
<dbReference type="PANTHER" id="PTHR28286">
    <property type="match status" value="1"/>
</dbReference>
<feature type="transmembrane region" description="Helical" evidence="12">
    <location>
        <begin position="193"/>
        <end position="214"/>
    </location>
</feature>
<feature type="transmembrane region" description="Helical" evidence="12">
    <location>
        <begin position="36"/>
        <end position="57"/>
    </location>
</feature>
<keyword evidence="8" id="KW-0157">Chromophore</keyword>
<dbReference type="CDD" id="cd15239">
    <property type="entry name" value="7tm_YRO2_fungal-like"/>
    <property type="match status" value="1"/>
</dbReference>
<dbReference type="GO" id="GO:0005216">
    <property type="term" value="F:monoatomic ion channel activity"/>
    <property type="evidence" value="ECO:0007669"/>
    <property type="project" value="InterPro"/>
</dbReference>
<dbReference type="PROSITE" id="PS00950">
    <property type="entry name" value="BACTERIAL_OPSIN_1"/>
    <property type="match status" value="1"/>
</dbReference>
<dbReference type="EMBL" id="NKUJ01000057">
    <property type="protein sequence ID" value="RMJ15850.1"/>
    <property type="molecule type" value="Genomic_DNA"/>
</dbReference>
<sequence length="273" mass="30027">MTSQIFPRRNDALNVNPNTVNGQSSDINLPTRGSDWYWAVCAVMTVATIAFIGTAWTKPRTDRIFHYITGGITMIAAISYFSMASNLGWTPIAVQFRRSDHRVAGVYREIFYVRYIDWFVTTPLLLMDQCCAALAYIVYQLAWEARIHANRIGNDVGRVFLACGTITLIVWICYPIAWGVCEGGNIIGPDSEAVFYGILDLVAKPVFGAILLWGHRNIDPARLRLRIRDVTEGPVYPEGPGSQKRSVNEPAAGAGGNGTQNPVDVPVADTTAA</sequence>
<feature type="transmembrane region" description="Helical" evidence="12">
    <location>
        <begin position="159"/>
        <end position="178"/>
    </location>
</feature>
<keyword evidence="6" id="KW-0681">Retinal protein</keyword>
<comment type="subcellular location">
    <subcellularLocation>
        <location evidence="1">Membrane</location>
        <topology evidence="1">Multi-pass membrane protein</topology>
    </subcellularLocation>
</comment>
<feature type="region of interest" description="Disordered" evidence="11">
    <location>
        <begin position="234"/>
        <end position="273"/>
    </location>
</feature>
<evidence type="ECO:0000256" key="3">
    <source>
        <dbReference type="ARBA" id="ARBA00022543"/>
    </source>
</evidence>
<dbReference type="InterPro" id="IPR001425">
    <property type="entry name" value="Arc/bac/fun_rhodopsins"/>
</dbReference>
<proteinExistence type="inferred from homology"/>
<reference evidence="13 14" key="1">
    <citation type="submission" date="2017-06" db="EMBL/GenBank/DDBJ databases">
        <title>Comparative genomic analysis of Ambrosia Fusariam Clade fungi.</title>
        <authorList>
            <person name="Stajich J.E."/>
            <person name="Carrillo J."/>
            <person name="Kijimoto T."/>
            <person name="Eskalen A."/>
            <person name="O'Donnell K."/>
            <person name="Kasson M."/>
        </authorList>
    </citation>
    <scope>NUCLEOTIDE SEQUENCE [LARGE SCALE GENOMIC DNA]</scope>
    <source>
        <strain evidence="13">UCR3666</strain>
    </source>
</reference>
<dbReference type="Gene3D" id="1.20.1070.10">
    <property type="entry name" value="Rhodopsin 7-helix transmembrane proteins"/>
    <property type="match status" value="2"/>
</dbReference>
<name>A0A3M2SE43_9HYPO</name>
<keyword evidence="7 12" id="KW-1133">Transmembrane helix</keyword>
<evidence type="ECO:0000313" key="14">
    <source>
        <dbReference type="Proteomes" id="UP000277212"/>
    </source>
</evidence>
<evidence type="ECO:0000256" key="8">
    <source>
        <dbReference type="ARBA" id="ARBA00022991"/>
    </source>
</evidence>
<protein>
    <submittedName>
        <fullName evidence="13">Uncharacterized protein</fullName>
    </submittedName>
</protein>
<dbReference type="SMART" id="SM01021">
    <property type="entry name" value="Bac_rhodopsin"/>
    <property type="match status" value="1"/>
</dbReference>
<evidence type="ECO:0000256" key="9">
    <source>
        <dbReference type="ARBA" id="ARBA00023136"/>
    </source>
</evidence>
<dbReference type="GO" id="GO:0005886">
    <property type="term" value="C:plasma membrane"/>
    <property type="evidence" value="ECO:0007669"/>
    <property type="project" value="TreeGrafter"/>
</dbReference>
<dbReference type="Pfam" id="PF01036">
    <property type="entry name" value="Bac_rhodopsin"/>
    <property type="match status" value="2"/>
</dbReference>
<keyword evidence="9 12" id="KW-0472">Membrane</keyword>
<evidence type="ECO:0000256" key="12">
    <source>
        <dbReference type="SAM" id="Phobius"/>
    </source>
</evidence>
<evidence type="ECO:0000256" key="10">
    <source>
        <dbReference type="ARBA" id="ARBA00023170"/>
    </source>
</evidence>
<comment type="caution">
    <text evidence="13">The sequence shown here is derived from an EMBL/GenBank/DDBJ whole genome shotgun (WGS) entry which is preliminary data.</text>
</comment>
<gene>
    <name evidence="13" type="ORF">CDV36_004463</name>
</gene>
<evidence type="ECO:0000313" key="13">
    <source>
        <dbReference type="EMBL" id="RMJ15850.1"/>
    </source>
</evidence>
<evidence type="ECO:0000256" key="6">
    <source>
        <dbReference type="ARBA" id="ARBA00022925"/>
    </source>
</evidence>
<dbReference type="PANTHER" id="PTHR28286:SF1">
    <property type="entry name" value="30 KDA HEAT SHOCK PROTEIN-RELATED"/>
    <property type="match status" value="1"/>
</dbReference>
<dbReference type="Proteomes" id="UP000277212">
    <property type="component" value="Unassembled WGS sequence"/>
</dbReference>
<evidence type="ECO:0000256" key="5">
    <source>
        <dbReference type="ARBA" id="ARBA00022692"/>
    </source>
</evidence>
<evidence type="ECO:0000256" key="4">
    <source>
        <dbReference type="ARBA" id="ARBA00022606"/>
    </source>
</evidence>
<dbReference type="SUPFAM" id="SSF81321">
    <property type="entry name" value="Family A G protein-coupled receptor-like"/>
    <property type="match status" value="1"/>
</dbReference>
<comment type="similarity">
    <text evidence="2">Belongs to the archaeal/bacterial/fungal opsin family.</text>
</comment>
<dbReference type="PRINTS" id="PR00251">
    <property type="entry name" value="BACTRLOPSIN"/>
</dbReference>
<evidence type="ECO:0000256" key="2">
    <source>
        <dbReference type="ARBA" id="ARBA00008130"/>
    </source>
</evidence>
<dbReference type="OrthoDB" id="10261467at2759"/>
<dbReference type="InterPro" id="IPR018229">
    <property type="entry name" value="Rhodopsin_retinal_BS"/>
</dbReference>
<dbReference type="InterPro" id="IPR043476">
    <property type="entry name" value="Yro2-like_7TM"/>
</dbReference>
<keyword evidence="5 12" id="KW-0812">Transmembrane</keyword>
<dbReference type="GO" id="GO:0007602">
    <property type="term" value="P:phototransduction"/>
    <property type="evidence" value="ECO:0007669"/>
    <property type="project" value="UniProtKB-KW"/>
</dbReference>
<evidence type="ECO:0000256" key="1">
    <source>
        <dbReference type="ARBA" id="ARBA00004141"/>
    </source>
</evidence>
<feature type="transmembrane region" description="Helical" evidence="12">
    <location>
        <begin position="64"/>
        <end position="83"/>
    </location>
</feature>
<evidence type="ECO:0000256" key="11">
    <source>
        <dbReference type="SAM" id="MobiDB-lite"/>
    </source>
</evidence>
<dbReference type="AlphaFoldDB" id="A0A3M2SE43"/>
<organism evidence="13 14">
    <name type="scientific">Fusarium kuroshium</name>
    <dbReference type="NCBI Taxonomy" id="2010991"/>
    <lineage>
        <taxon>Eukaryota</taxon>
        <taxon>Fungi</taxon>
        <taxon>Dikarya</taxon>
        <taxon>Ascomycota</taxon>
        <taxon>Pezizomycotina</taxon>
        <taxon>Sordariomycetes</taxon>
        <taxon>Hypocreomycetidae</taxon>
        <taxon>Hypocreales</taxon>
        <taxon>Nectriaceae</taxon>
        <taxon>Fusarium</taxon>
        <taxon>Fusarium solani species complex</taxon>
    </lineage>
</organism>
<evidence type="ECO:0000256" key="7">
    <source>
        <dbReference type="ARBA" id="ARBA00022989"/>
    </source>
</evidence>
<keyword evidence="14" id="KW-1185">Reference proteome</keyword>
<keyword evidence="4" id="KW-0716">Sensory transduction</keyword>
<keyword evidence="3" id="KW-0600">Photoreceptor protein</keyword>
<keyword evidence="10" id="KW-0675">Receptor</keyword>
<accession>A0A3M2SE43</accession>